<dbReference type="Proteomes" id="UP001481872">
    <property type="component" value="Unassembled WGS sequence"/>
</dbReference>
<dbReference type="InterPro" id="IPR057087">
    <property type="entry name" value="Gp12-like"/>
</dbReference>
<dbReference type="Pfam" id="PF23961">
    <property type="entry name" value="Phage_tail_terminator_9"/>
    <property type="match status" value="1"/>
</dbReference>
<evidence type="ECO:0000313" key="3">
    <source>
        <dbReference type="Proteomes" id="UP001481872"/>
    </source>
</evidence>
<organism evidence="2 3">
    <name type="scientific">Aedoeadaptatus acetigenes</name>
    <dbReference type="NCBI Taxonomy" id="2981723"/>
    <lineage>
        <taxon>Bacteria</taxon>
        <taxon>Bacillati</taxon>
        <taxon>Bacillota</taxon>
        <taxon>Tissierellia</taxon>
        <taxon>Tissierellales</taxon>
        <taxon>Peptoniphilaceae</taxon>
        <taxon>Aedoeadaptatus</taxon>
    </lineage>
</organism>
<accession>A0ABV1J3H6</accession>
<evidence type="ECO:0000259" key="1">
    <source>
        <dbReference type="Pfam" id="PF23961"/>
    </source>
</evidence>
<keyword evidence="3" id="KW-1185">Reference proteome</keyword>
<feature type="domain" description="Phage neck terminator protein gp12-like" evidence="1">
    <location>
        <begin position="2"/>
        <end position="163"/>
    </location>
</feature>
<gene>
    <name evidence="2" type="ORF">AAA081_00295</name>
</gene>
<name>A0ABV1J3H6_9FIRM</name>
<dbReference type="NCBIfam" id="NF047498">
    <property type="entry name" value="LIC_12616_fam"/>
    <property type="match status" value="1"/>
</dbReference>
<dbReference type="RefSeq" id="WP_349053169.1">
    <property type="nucleotide sequence ID" value="NZ_JBBNPS010000001.1"/>
</dbReference>
<protein>
    <recommendedName>
        <fullName evidence="1">Phage neck terminator protein gp12-like domain-containing protein</fullName>
    </recommendedName>
</protein>
<reference evidence="2 3" key="1">
    <citation type="submission" date="2024-04" db="EMBL/GenBank/DDBJ databases">
        <title>Human intestinal bacterial collection.</title>
        <authorList>
            <person name="Pauvert C."/>
            <person name="Hitch T.C.A."/>
            <person name="Clavel T."/>
        </authorList>
    </citation>
    <scope>NUCLEOTIDE SEQUENCE [LARGE SCALE GENOMIC DNA]</scope>
    <source>
        <strain evidence="2 3">CLA-SR-H026</strain>
    </source>
</reference>
<sequence length="175" mass="20828">MIKTLRQLVVKGMYEDTGLVVVDTDNPHKKPPYPFYSFKFITLRQNVGENGVESKHFEPSLNPKFKHDYIEEITFQPKVIMSFNAYADDIVACQELAYKAWEWFCFQSRQLFAENNIKVVTVGNMTDRSIYIADYYEYRVGFDVEFRIVHRIENRTETIEHYKFNQKKTRRGVDL</sequence>
<evidence type="ECO:0000313" key="2">
    <source>
        <dbReference type="EMBL" id="MEQ3352744.1"/>
    </source>
</evidence>
<dbReference type="EMBL" id="JBBNPS010000001">
    <property type="protein sequence ID" value="MEQ3352744.1"/>
    <property type="molecule type" value="Genomic_DNA"/>
</dbReference>
<comment type="caution">
    <text evidence="2">The sequence shown here is derived from an EMBL/GenBank/DDBJ whole genome shotgun (WGS) entry which is preliminary data.</text>
</comment>
<proteinExistence type="predicted"/>